<gene>
    <name evidence="1" type="ORF">S01H4_39028</name>
</gene>
<protein>
    <submittedName>
        <fullName evidence="1">Uncharacterized protein</fullName>
    </submittedName>
</protein>
<dbReference type="AlphaFoldDB" id="X1CT07"/>
<sequence>ASNKQIVKPGEWNKRGAHFKMGPQDEVGFVTPPPIPMELRSSQLDMEAMMQRGGPSWAMFGNIQQQLTAYVMSQISASANQITKPFHQGIIDCITDIDNFWHQLVKNNKYKIYDRDYPEGLPAYVSSYPASNRVSSIV</sequence>
<feature type="non-terminal residue" evidence="1">
    <location>
        <position position="1"/>
    </location>
</feature>
<comment type="caution">
    <text evidence="1">The sequence shown here is derived from an EMBL/GenBank/DDBJ whole genome shotgun (WGS) entry which is preliminary data.</text>
</comment>
<evidence type="ECO:0000313" key="1">
    <source>
        <dbReference type="EMBL" id="GAG96097.1"/>
    </source>
</evidence>
<proteinExistence type="predicted"/>
<dbReference type="EMBL" id="BART01021097">
    <property type="protein sequence ID" value="GAG96097.1"/>
    <property type="molecule type" value="Genomic_DNA"/>
</dbReference>
<accession>X1CT07</accession>
<name>X1CT07_9ZZZZ</name>
<reference evidence="1" key="1">
    <citation type="journal article" date="2014" name="Front. Microbiol.">
        <title>High frequency of phylogenetically diverse reductive dehalogenase-homologous genes in deep subseafloor sedimentary metagenomes.</title>
        <authorList>
            <person name="Kawai M."/>
            <person name="Futagami T."/>
            <person name="Toyoda A."/>
            <person name="Takaki Y."/>
            <person name="Nishi S."/>
            <person name="Hori S."/>
            <person name="Arai W."/>
            <person name="Tsubouchi T."/>
            <person name="Morono Y."/>
            <person name="Uchiyama I."/>
            <person name="Ito T."/>
            <person name="Fujiyama A."/>
            <person name="Inagaki F."/>
            <person name="Takami H."/>
        </authorList>
    </citation>
    <scope>NUCLEOTIDE SEQUENCE</scope>
    <source>
        <strain evidence="1">Expedition CK06-06</strain>
    </source>
</reference>
<organism evidence="1">
    <name type="scientific">marine sediment metagenome</name>
    <dbReference type="NCBI Taxonomy" id="412755"/>
    <lineage>
        <taxon>unclassified sequences</taxon>
        <taxon>metagenomes</taxon>
        <taxon>ecological metagenomes</taxon>
    </lineage>
</organism>